<dbReference type="EMBL" id="VIWT01000004">
    <property type="protein sequence ID" value="TWF82674.1"/>
    <property type="molecule type" value="Genomic_DNA"/>
</dbReference>
<name>A0A561T6E0_9ACTN</name>
<organism evidence="1 2">
    <name type="scientific">Kitasatospora viridis</name>
    <dbReference type="NCBI Taxonomy" id="281105"/>
    <lineage>
        <taxon>Bacteria</taxon>
        <taxon>Bacillati</taxon>
        <taxon>Actinomycetota</taxon>
        <taxon>Actinomycetes</taxon>
        <taxon>Kitasatosporales</taxon>
        <taxon>Streptomycetaceae</taxon>
        <taxon>Kitasatospora</taxon>
    </lineage>
</organism>
<reference evidence="1 2" key="1">
    <citation type="submission" date="2019-06" db="EMBL/GenBank/DDBJ databases">
        <title>Sequencing the genomes of 1000 actinobacteria strains.</title>
        <authorList>
            <person name="Klenk H.-P."/>
        </authorList>
    </citation>
    <scope>NUCLEOTIDE SEQUENCE [LARGE SCALE GENOMIC DNA]</scope>
    <source>
        <strain evidence="1 2">DSM 44826</strain>
    </source>
</reference>
<comment type="caution">
    <text evidence="1">The sequence shown here is derived from an EMBL/GenBank/DDBJ whole genome shotgun (WGS) entry which is preliminary data.</text>
</comment>
<dbReference type="Proteomes" id="UP000317940">
    <property type="component" value="Unassembled WGS sequence"/>
</dbReference>
<dbReference type="AlphaFoldDB" id="A0A561T6E0"/>
<keyword evidence="2" id="KW-1185">Reference proteome</keyword>
<protein>
    <submittedName>
        <fullName evidence="1">Uncharacterized protein</fullName>
    </submittedName>
</protein>
<evidence type="ECO:0000313" key="2">
    <source>
        <dbReference type="Proteomes" id="UP000317940"/>
    </source>
</evidence>
<sequence length="98" mass="10709">MSSPAQQAVRQQLLFLYLSSSALDSDVVAWSSYDGTARTTPTTGDGTEPPYPTGTDALAAGWRMIQCSQLMPPQAGNEYSTSYLRHEFVFEKLVTIEA</sequence>
<proteinExistence type="predicted"/>
<evidence type="ECO:0000313" key="1">
    <source>
        <dbReference type="EMBL" id="TWF82674.1"/>
    </source>
</evidence>
<accession>A0A561T6E0</accession>
<gene>
    <name evidence="1" type="ORF">FHX73_14156</name>
</gene>